<reference evidence="9 10" key="1">
    <citation type="submission" date="2015-04" db="EMBL/GenBank/DDBJ databases">
        <title>Draft Genome Sequence of the Novel Agar-Digesting Marine Bacterium Q1.</title>
        <authorList>
            <person name="Li Y."/>
            <person name="Li D."/>
            <person name="Chen G."/>
            <person name="Du Z."/>
        </authorList>
    </citation>
    <scope>NUCLEOTIDE SEQUENCE [LARGE SCALE GENOMIC DNA]</scope>
    <source>
        <strain evidence="9 10">Q1</strain>
    </source>
</reference>
<feature type="transmembrane region" description="Helical" evidence="8">
    <location>
        <begin position="201"/>
        <end position="218"/>
    </location>
</feature>
<feature type="transmembrane region" description="Helical" evidence="8">
    <location>
        <begin position="6"/>
        <end position="29"/>
    </location>
</feature>
<evidence type="ECO:0000313" key="9">
    <source>
        <dbReference type="EMBL" id="KMT65885.1"/>
    </source>
</evidence>
<evidence type="ECO:0000256" key="3">
    <source>
        <dbReference type="ARBA" id="ARBA00022448"/>
    </source>
</evidence>
<evidence type="ECO:0000256" key="2">
    <source>
        <dbReference type="ARBA" id="ARBA00010145"/>
    </source>
</evidence>
<feature type="transmembrane region" description="Helical" evidence="8">
    <location>
        <begin position="230"/>
        <end position="252"/>
    </location>
</feature>
<dbReference type="Pfam" id="PF03547">
    <property type="entry name" value="Mem_trans"/>
    <property type="match status" value="1"/>
</dbReference>
<dbReference type="Proteomes" id="UP000037600">
    <property type="component" value="Unassembled WGS sequence"/>
</dbReference>
<gene>
    <name evidence="9" type="ORF">XM47_06740</name>
</gene>
<keyword evidence="7 8" id="KW-0472">Membrane</keyword>
<keyword evidence="5 8" id="KW-0812">Transmembrane</keyword>
<evidence type="ECO:0000256" key="6">
    <source>
        <dbReference type="ARBA" id="ARBA00022989"/>
    </source>
</evidence>
<feature type="transmembrane region" description="Helical" evidence="8">
    <location>
        <begin position="174"/>
        <end position="195"/>
    </location>
</feature>
<evidence type="ECO:0000313" key="10">
    <source>
        <dbReference type="Proteomes" id="UP000037600"/>
    </source>
</evidence>
<organism evidence="9 10">
    <name type="scientific">Catenovulum maritimum</name>
    <dbReference type="NCBI Taxonomy" id="1513271"/>
    <lineage>
        <taxon>Bacteria</taxon>
        <taxon>Pseudomonadati</taxon>
        <taxon>Pseudomonadota</taxon>
        <taxon>Gammaproteobacteria</taxon>
        <taxon>Alteromonadales</taxon>
        <taxon>Alteromonadaceae</taxon>
        <taxon>Catenovulum</taxon>
    </lineage>
</organism>
<dbReference type="RefSeq" id="WP_048691025.1">
    <property type="nucleotide sequence ID" value="NZ_KQ130486.1"/>
</dbReference>
<keyword evidence="6 8" id="KW-1133">Transmembrane helix</keyword>
<evidence type="ECO:0008006" key="11">
    <source>
        <dbReference type="Google" id="ProtNLM"/>
    </source>
</evidence>
<dbReference type="Gene3D" id="1.20.1530.20">
    <property type="match status" value="1"/>
</dbReference>
<feature type="transmembrane region" description="Helical" evidence="8">
    <location>
        <begin position="107"/>
        <end position="125"/>
    </location>
</feature>
<accession>A0A0J8GSW9</accession>
<keyword evidence="4" id="KW-1003">Cell membrane</keyword>
<evidence type="ECO:0000256" key="7">
    <source>
        <dbReference type="ARBA" id="ARBA00023136"/>
    </source>
</evidence>
<dbReference type="AlphaFoldDB" id="A0A0J8GSW9"/>
<feature type="transmembrane region" description="Helical" evidence="8">
    <location>
        <begin position="72"/>
        <end position="95"/>
    </location>
</feature>
<comment type="caution">
    <text evidence="9">The sequence shown here is derived from an EMBL/GenBank/DDBJ whole genome shotgun (WGS) entry which is preliminary data.</text>
</comment>
<dbReference type="InterPro" id="IPR004776">
    <property type="entry name" value="Mem_transp_PIN-like"/>
</dbReference>
<feature type="transmembrane region" description="Helical" evidence="8">
    <location>
        <begin position="131"/>
        <end position="154"/>
    </location>
</feature>
<dbReference type="PANTHER" id="PTHR36838:SF4">
    <property type="entry name" value="AUXIN EFFLUX CARRIER FAMILY PROTEIN"/>
    <property type="match status" value="1"/>
</dbReference>
<evidence type="ECO:0000256" key="5">
    <source>
        <dbReference type="ARBA" id="ARBA00022692"/>
    </source>
</evidence>
<evidence type="ECO:0000256" key="4">
    <source>
        <dbReference type="ARBA" id="ARBA00022475"/>
    </source>
</evidence>
<comment type="similarity">
    <text evidence="2">Belongs to the auxin efflux carrier (TC 2.A.69) family.</text>
</comment>
<protein>
    <recommendedName>
        <fullName evidence="11">Transporter</fullName>
    </recommendedName>
</protein>
<proteinExistence type="inferred from homology"/>
<dbReference type="PANTHER" id="PTHR36838">
    <property type="entry name" value="AUXIN EFFLUX CARRIER FAMILY PROTEIN"/>
    <property type="match status" value="1"/>
</dbReference>
<feature type="transmembrane region" description="Helical" evidence="8">
    <location>
        <begin position="287"/>
        <end position="310"/>
    </location>
</feature>
<name>A0A0J8GSW9_9ALTE</name>
<dbReference type="InterPro" id="IPR038770">
    <property type="entry name" value="Na+/solute_symporter_sf"/>
</dbReference>
<dbReference type="STRING" id="1513271.XM47_06740"/>
<dbReference type="OrthoDB" id="9786439at2"/>
<evidence type="ECO:0000256" key="1">
    <source>
        <dbReference type="ARBA" id="ARBA00004651"/>
    </source>
</evidence>
<dbReference type="EMBL" id="LAZL01000008">
    <property type="protein sequence ID" value="KMT65885.1"/>
    <property type="molecule type" value="Genomic_DNA"/>
</dbReference>
<dbReference type="GO" id="GO:0055085">
    <property type="term" value="P:transmembrane transport"/>
    <property type="evidence" value="ECO:0007669"/>
    <property type="project" value="InterPro"/>
</dbReference>
<keyword evidence="10" id="KW-1185">Reference proteome</keyword>
<evidence type="ECO:0000256" key="8">
    <source>
        <dbReference type="SAM" id="Phobius"/>
    </source>
</evidence>
<comment type="subcellular location">
    <subcellularLocation>
        <location evidence="1">Cell membrane</location>
        <topology evidence="1">Multi-pass membrane protein</topology>
    </subcellularLocation>
</comment>
<dbReference type="PATRIC" id="fig|1513271.3.peg.1383"/>
<dbReference type="GO" id="GO:0005886">
    <property type="term" value="C:plasma membrane"/>
    <property type="evidence" value="ECO:0007669"/>
    <property type="project" value="UniProtKB-SubCell"/>
</dbReference>
<feature type="transmembrane region" description="Helical" evidence="8">
    <location>
        <begin position="258"/>
        <end position="278"/>
    </location>
</feature>
<keyword evidence="3" id="KW-0813">Transport</keyword>
<sequence length="316" mass="34354">MQTFLANLLFTLNITLPILIVLALGIWLKKRNVIDSHFTEIGNKLVFNVALPCLLFVKIADAPILSTLNAQFLGFAAGFTILLVVLLTVFLNILTKNSEKSAVFVQSAYRGNMGIIGLALIFNIYPNDSAALAEAAVYLGVMTLVYNVVAIFLLQPTDKIFSLKTVKNLISNPLIIAIVLASVWSILGIPLFSAIKQTGNYFASLSLPLALICIGASLKMKSLYTNKHWVVWASFVKLALMPVLAVIIAWYLDFSHTQIAILFIYMCTPTAAASYVMAKQMTSQADLAAETIAVTTILSTLSITIGIFSLKSLAII</sequence>
<feature type="transmembrane region" description="Helical" evidence="8">
    <location>
        <begin position="41"/>
        <end position="60"/>
    </location>
</feature>